<dbReference type="AlphaFoldDB" id="A0A1D8D083"/>
<feature type="signal peptide" evidence="1">
    <location>
        <begin position="1"/>
        <end position="22"/>
    </location>
</feature>
<dbReference type="Proteomes" id="UP000095185">
    <property type="component" value="Chromosome"/>
</dbReference>
<dbReference type="InterPro" id="IPR018673">
    <property type="entry name" value="DUF2141"/>
</dbReference>
<name>A0A1D8D083_CHLLM</name>
<dbReference type="RefSeq" id="WP_069809713.1">
    <property type="nucleotide sequence ID" value="NZ_CP017305.1"/>
</dbReference>
<evidence type="ECO:0008006" key="4">
    <source>
        <dbReference type="Google" id="ProtNLM"/>
    </source>
</evidence>
<sequence length="157" mass="16888">MRSTVPAVLLFSLFATPSITLADSGSAGRIEVLIDNVRSAYGVVGVALFNAKKGFPDNSSMAIEGRSVPAGKSCKVIFENVPYGTYAVSVLHDENGNGKMDKGVFGIPKEGFGVSNNPEIKMGPPSFAESRFDLKSRELSLNIGMKYLRKPETQVRQ</sequence>
<feature type="chain" id="PRO_5009106528" description="DUF2141 domain-containing protein" evidence="1">
    <location>
        <begin position="23"/>
        <end position="157"/>
    </location>
</feature>
<dbReference type="KEGG" id="clz:BIU88_06390"/>
<dbReference type="STRING" id="274537.BIU88_06390"/>
<dbReference type="OrthoDB" id="9788332at2"/>
<proteinExistence type="predicted"/>
<evidence type="ECO:0000313" key="2">
    <source>
        <dbReference type="EMBL" id="AOS83811.1"/>
    </source>
</evidence>
<keyword evidence="3" id="KW-1185">Reference proteome</keyword>
<protein>
    <recommendedName>
        <fullName evidence="4">DUF2141 domain-containing protein</fullName>
    </recommendedName>
</protein>
<dbReference type="Pfam" id="PF09912">
    <property type="entry name" value="DUF2141"/>
    <property type="match status" value="1"/>
</dbReference>
<organism evidence="2 3">
    <name type="scientific">Chlorobaculum limnaeum</name>
    <dbReference type="NCBI Taxonomy" id="274537"/>
    <lineage>
        <taxon>Bacteria</taxon>
        <taxon>Pseudomonadati</taxon>
        <taxon>Chlorobiota</taxon>
        <taxon>Chlorobiia</taxon>
        <taxon>Chlorobiales</taxon>
        <taxon>Chlorobiaceae</taxon>
        <taxon>Chlorobaculum</taxon>
    </lineage>
</organism>
<dbReference type="EMBL" id="CP017305">
    <property type="protein sequence ID" value="AOS83811.1"/>
    <property type="molecule type" value="Genomic_DNA"/>
</dbReference>
<evidence type="ECO:0000256" key="1">
    <source>
        <dbReference type="SAM" id="SignalP"/>
    </source>
</evidence>
<reference evidence="2" key="1">
    <citation type="submission" date="2016-09" db="EMBL/GenBank/DDBJ databases">
        <title>Genome sequence of Chlorobaculum limnaeum.</title>
        <authorList>
            <person name="Liu Z."/>
            <person name="Tank M."/>
            <person name="Bryant D.A."/>
        </authorList>
    </citation>
    <scope>NUCLEOTIDE SEQUENCE [LARGE SCALE GENOMIC DNA]</scope>
    <source>
        <strain evidence="2">DSM 1677</strain>
    </source>
</reference>
<evidence type="ECO:0000313" key="3">
    <source>
        <dbReference type="Proteomes" id="UP000095185"/>
    </source>
</evidence>
<accession>A0A1D8D083</accession>
<gene>
    <name evidence="2" type="ORF">BIU88_06390</name>
</gene>
<keyword evidence="1" id="KW-0732">Signal</keyword>